<dbReference type="PRINTS" id="PR00834">
    <property type="entry name" value="PROTEASES2C"/>
</dbReference>
<evidence type="ECO:0000256" key="2">
    <source>
        <dbReference type="ARBA" id="ARBA00022670"/>
    </source>
</evidence>
<evidence type="ECO:0000313" key="6">
    <source>
        <dbReference type="Proteomes" id="UP001189429"/>
    </source>
</evidence>
<gene>
    <name evidence="5" type="ORF">PCOR1329_LOCUS51202</name>
</gene>
<reference evidence="5" key="1">
    <citation type="submission" date="2023-10" db="EMBL/GenBank/DDBJ databases">
        <authorList>
            <person name="Chen Y."/>
            <person name="Shah S."/>
            <person name="Dougan E. K."/>
            <person name="Thang M."/>
            <person name="Chan C."/>
        </authorList>
    </citation>
    <scope>NUCLEOTIDE SEQUENCE [LARGE SCALE GENOMIC DNA]</scope>
</reference>
<feature type="region of interest" description="Disordered" evidence="4">
    <location>
        <begin position="283"/>
        <end position="308"/>
    </location>
</feature>
<proteinExistence type="inferred from homology"/>
<dbReference type="InterPro" id="IPR009003">
    <property type="entry name" value="Peptidase_S1_PA"/>
</dbReference>
<protein>
    <recommendedName>
        <fullName evidence="7">Serine protease</fullName>
    </recommendedName>
</protein>
<accession>A0ABN9US87</accession>
<evidence type="ECO:0008006" key="7">
    <source>
        <dbReference type="Google" id="ProtNLM"/>
    </source>
</evidence>
<dbReference type="InterPro" id="IPR051201">
    <property type="entry name" value="Chloro_Bact_Ser_Proteases"/>
</dbReference>
<evidence type="ECO:0000256" key="3">
    <source>
        <dbReference type="ARBA" id="ARBA00022801"/>
    </source>
</evidence>
<organism evidence="5 6">
    <name type="scientific">Prorocentrum cordatum</name>
    <dbReference type="NCBI Taxonomy" id="2364126"/>
    <lineage>
        <taxon>Eukaryota</taxon>
        <taxon>Sar</taxon>
        <taxon>Alveolata</taxon>
        <taxon>Dinophyceae</taxon>
        <taxon>Prorocentrales</taxon>
        <taxon>Prorocentraceae</taxon>
        <taxon>Prorocentrum</taxon>
    </lineage>
</organism>
<dbReference type="PANTHER" id="PTHR43343">
    <property type="entry name" value="PEPTIDASE S12"/>
    <property type="match status" value="1"/>
</dbReference>
<dbReference type="Proteomes" id="UP001189429">
    <property type="component" value="Unassembled WGS sequence"/>
</dbReference>
<evidence type="ECO:0000256" key="1">
    <source>
        <dbReference type="ARBA" id="ARBA00010541"/>
    </source>
</evidence>
<comment type="similarity">
    <text evidence="1">Belongs to the peptidase S1C family.</text>
</comment>
<feature type="region of interest" description="Disordered" evidence="4">
    <location>
        <begin position="1"/>
        <end position="20"/>
    </location>
</feature>
<dbReference type="Gene3D" id="2.40.10.120">
    <property type="match status" value="1"/>
</dbReference>
<dbReference type="SUPFAM" id="SSF50494">
    <property type="entry name" value="Trypsin-like serine proteases"/>
    <property type="match status" value="1"/>
</dbReference>
<dbReference type="Pfam" id="PF13365">
    <property type="entry name" value="Trypsin_2"/>
    <property type="match status" value="1"/>
</dbReference>
<sequence>MARSAAGRSPRAVGREQPPHRRYIVTNDHVIGENASGLSVHLEDDTTLPAEVVGRDPPTDVGVLRIPAVGRALPSVPLGDSGKLRVGQLVVAVGNPLGFASSVSAGVVSALGRSLRSQSGRLIDNIIQTDTSINPGNSGGPLVSSSGQAIGMNTAIIAGSQGIAFAVPSNTISFVVSQIIQHGRVQRGFFGIVGGVRPVPRALQQRLNLKLPTVVYVQGLVPEEGDLMFEAAGQAIGSMDDLYRVLSQRPPSAPLQVSLLRGGRIVRPMVQVEVDRPLLRTGGGAAARPGLPAPRPLRPVAGDAWQRW</sequence>
<keyword evidence="2" id="KW-0645">Protease</keyword>
<evidence type="ECO:0000313" key="5">
    <source>
        <dbReference type="EMBL" id="CAK0862891.1"/>
    </source>
</evidence>
<keyword evidence="3" id="KW-0378">Hydrolase</keyword>
<comment type="caution">
    <text evidence="5">The sequence shown here is derived from an EMBL/GenBank/DDBJ whole genome shotgun (WGS) entry which is preliminary data.</text>
</comment>
<dbReference type="InterPro" id="IPR001940">
    <property type="entry name" value="Peptidase_S1C"/>
</dbReference>
<name>A0ABN9US87_9DINO</name>
<keyword evidence="6" id="KW-1185">Reference proteome</keyword>
<dbReference type="PANTHER" id="PTHR43343:SF3">
    <property type="entry name" value="PROTEASE DO-LIKE 8, CHLOROPLASTIC"/>
    <property type="match status" value="1"/>
</dbReference>
<evidence type="ECO:0000256" key="4">
    <source>
        <dbReference type="SAM" id="MobiDB-lite"/>
    </source>
</evidence>
<dbReference type="EMBL" id="CAUYUJ010016206">
    <property type="protein sequence ID" value="CAK0862891.1"/>
    <property type="molecule type" value="Genomic_DNA"/>
</dbReference>